<reference evidence="1 2" key="1">
    <citation type="submission" date="2015-06" db="EMBL/GenBank/DDBJ databases">
        <title>Prevotella sp. 109, sp. nov., a novel member of the family Prevotellaceae isolated from human faeces.</title>
        <authorList>
            <person name="Shkoporov A.N."/>
            <person name="Chaplin A.V."/>
            <person name="Kafarskaia L.I."/>
            <person name="Efimov B.A."/>
        </authorList>
    </citation>
    <scope>NUCLEOTIDE SEQUENCE [LARGE SCALE GENOMIC DNA]</scope>
    <source>
        <strain evidence="1 2">109</strain>
    </source>
</reference>
<proteinExistence type="predicted"/>
<evidence type="ECO:0000313" key="2">
    <source>
        <dbReference type="Proteomes" id="UP000036951"/>
    </source>
</evidence>
<dbReference type="PANTHER" id="PTHR35602:SF3">
    <property type="entry name" value="ESTERASE YQIA"/>
    <property type="match status" value="1"/>
</dbReference>
<comment type="caution">
    <text evidence="1">The sequence shown here is derived from an EMBL/GenBank/DDBJ whole genome shotgun (WGS) entry which is preliminary data.</text>
</comment>
<dbReference type="InterPro" id="IPR023214">
    <property type="entry name" value="HAD_sf"/>
</dbReference>
<dbReference type="EMBL" id="LFQU01000020">
    <property type="protein sequence ID" value="KOO67998.1"/>
    <property type="molecule type" value="Genomic_DNA"/>
</dbReference>
<dbReference type="Gene3D" id="3.40.50.1820">
    <property type="entry name" value="alpha/beta hydrolase"/>
    <property type="match status" value="1"/>
</dbReference>
<dbReference type="AlphaFoldDB" id="A0A8E1QWJ9"/>
<accession>A0A8E1QWJ9</accession>
<dbReference type="PANTHER" id="PTHR35602">
    <property type="entry name" value="ESTERASE YQIA-RELATED"/>
    <property type="match status" value="1"/>
</dbReference>
<keyword evidence="2" id="KW-1185">Reference proteome</keyword>
<organism evidence="1 2">
    <name type="scientific">Xylanibacter rarus</name>
    <dbReference type="NCBI Taxonomy" id="1676614"/>
    <lineage>
        <taxon>Bacteria</taxon>
        <taxon>Pseudomonadati</taxon>
        <taxon>Bacteroidota</taxon>
        <taxon>Bacteroidia</taxon>
        <taxon>Bacteroidales</taxon>
        <taxon>Prevotellaceae</taxon>
        <taxon>Xylanibacter</taxon>
    </lineage>
</organism>
<evidence type="ECO:0000313" key="1">
    <source>
        <dbReference type="EMBL" id="KOO67998.1"/>
    </source>
</evidence>
<dbReference type="Proteomes" id="UP000036951">
    <property type="component" value="Unassembled WGS sequence"/>
</dbReference>
<dbReference type="InterPro" id="IPR029058">
    <property type="entry name" value="AB_hydrolase_fold"/>
</dbReference>
<dbReference type="Pfam" id="PF05728">
    <property type="entry name" value="UPF0227"/>
    <property type="match status" value="1"/>
</dbReference>
<dbReference type="SUPFAM" id="SSF53474">
    <property type="entry name" value="alpha/beta-Hydrolases"/>
    <property type="match status" value="1"/>
</dbReference>
<protein>
    <submittedName>
        <fullName evidence="1">Esterase</fullName>
    </submittedName>
</protein>
<dbReference type="RefSeq" id="WP_053398721.1">
    <property type="nucleotide sequence ID" value="NZ_LFQU01000020.1"/>
</dbReference>
<gene>
    <name evidence="1" type="ORF">ACU52_10345</name>
</gene>
<dbReference type="InterPro" id="IPR008886">
    <property type="entry name" value="UPF0227/Esterase_YqiA"/>
</dbReference>
<name>A0A8E1QWJ9_9BACT</name>
<dbReference type="Gene3D" id="3.40.50.1000">
    <property type="entry name" value="HAD superfamily/HAD-like"/>
    <property type="match status" value="1"/>
</dbReference>
<dbReference type="OrthoDB" id="9814831at2"/>
<sequence length="335" mass="38302">MENNYAIQFPEIMKGKKILYVHGFSSSGQSGTVVKIREMLPGATVVAPDLPLHPAEAMDLLHHTCETENPDLIIGTSMGGMYAEMLYGYDRILVNPAFQMGDTMLKHGMLGKNTFLNPRQDGVQEFIVTKSLVEEYKEITAKCFAGVTDEESCDRVFGLFGDEDPVVHTRDLFSQHYRNAISFHGEHRMNDKILLHSVLPVVQWIDDRQEHRERPIIYVSIDTLRDARGKQMSSAMKAFRYLFEHYAMYIVAPSPAYNPEYIAEVMRWAEDVVNVPAWQHLVFTNRKDLIYGDYLIDPSEEYGAADFMGTLIKFGSDTFKTWEEIIEFFSRLGGQ</sequence>